<sequence length="128" mass="14255">MHIVRVVHREDISSDHGCVGAPSATIDAAFEHRTGFPQGYRLPNATLVEILNGSSAAPRRRSRTKTDQVVKCTHERIFSRASTFRRRSDVHAEASKELRASDMMDLKQRGSNDHLGACPFHCCPYPAP</sequence>
<protein>
    <submittedName>
        <fullName evidence="1">Uncharacterized protein</fullName>
    </submittedName>
</protein>
<evidence type="ECO:0000313" key="1">
    <source>
        <dbReference type="EMBL" id="CEH17498.1"/>
    </source>
</evidence>
<dbReference type="AlphaFoldDB" id="A0A0N7LAT7"/>
<organism evidence="1 2">
    <name type="scientific">Ceraceosorus bombacis</name>
    <dbReference type="NCBI Taxonomy" id="401625"/>
    <lineage>
        <taxon>Eukaryota</taxon>
        <taxon>Fungi</taxon>
        <taxon>Dikarya</taxon>
        <taxon>Basidiomycota</taxon>
        <taxon>Ustilaginomycotina</taxon>
        <taxon>Exobasidiomycetes</taxon>
        <taxon>Ceraceosorales</taxon>
        <taxon>Ceraceosoraceae</taxon>
        <taxon>Ceraceosorus</taxon>
    </lineage>
</organism>
<evidence type="ECO:0000313" key="2">
    <source>
        <dbReference type="Proteomes" id="UP000054845"/>
    </source>
</evidence>
<dbReference type="EMBL" id="CCYA01000265">
    <property type="protein sequence ID" value="CEH17498.1"/>
    <property type="molecule type" value="Genomic_DNA"/>
</dbReference>
<keyword evidence="2" id="KW-1185">Reference proteome</keyword>
<proteinExistence type="predicted"/>
<name>A0A0N7LAT7_9BASI</name>
<dbReference type="Proteomes" id="UP000054845">
    <property type="component" value="Unassembled WGS sequence"/>
</dbReference>
<reference evidence="1 2" key="1">
    <citation type="submission" date="2014-09" db="EMBL/GenBank/DDBJ databases">
        <authorList>
            <person name="Magalhaes I.L.F."/>
            <person name="Oliveira U."/>
            <person name="Santos F.R."/>
            <person name="Vidigal T.H.D.A."/>
            <person name="Brescovit A.D."/>
            <person name="Santos A.J."/>
        </authorList>
    </citation>
    <scope>NUCLEOTIDE SEQUENCE [LARGE SCALE GENOMIC DNA]</scope>
</reference>
<accession>A0A0N7LAT7</accession>